<dbReference type="Proteomes" id="UP000485880">
    <property type="component" value="Unassembled WGS sequence"/>
</dbReference>
<proteinExistence type="predicted"/>
<evidence type="ECO:0000313" key="1">
    <source>
        <dbReference type="EMBL" id="VTZ48175.1"/>
    </source>
</evidence>
<gene>
    <name evidence="1" type="ORF">MPC4_10125</name>
</gene>
<dbReference type="AlphaFoldDB" id="A0A8B6M0E7"/>
<evidence type="ECO:0000313" key="2">
    <source>
        <dbReference type="Proteomes" id="UP000485880"/>
    </source>
</evidence>
<accession>A0A8B6M0E7</accession>
<sequence length="79" mass="8827">MLQRHSRKVNYCRPLHYEMQRRLIIAVPTRCYLSALISGRKPLAILEDPGKKSAAIALSARARTIGQLQRLSLAAINSA</sequence>
<organism evidence="1 2">
    <name type="scientific">Methylocella tundrae</name>
    <dbReference type="NCBI Taxonomy" id="227605"/>
    <lineage>
        <taxon>Bacteria</taxon>
        <taxon>Pseudomonadati</taxon>
        <taxon>Pseudomonadota</taxon>
        <taxon>Alphaproteobacteria</taxon>
        <taxon>Hyphomicrobiales</taxon>
        <taxon>Beijerinckiaceae</taxon>
        <taxon>Methylocella</taxon>
    </lineage>
</organism>
<name>A0A8B6M0E7_METTU</name>
<protein>
    <submittedName>
        <fullName evidence="1">Uncharacterized protein</fullName>
    </submittedName>
</protein>
<keyword evidence="2" id="KW-1185">Reference proteome</keyword>
<comment type="caution">
    <text evidence="1">The sequence shown here is derived from an EMBL/GenBank/DDBJ whole genome shotgun (WGS) entry which is preliminary data.</text>
</comment>
<dbReference type="EMBL" id="CABFMQ020000001">
    <property type="protein sequence ID" value="VTZ48175.1"/>
    <property type="molecule type" value="Genomic_DNA"/>
</dbReference>
<reference evidence="1 2" key="1">
    <citation type="submission" date="2019-05" db="EMBL/GenBank/DDBJ databases">
        <authorList>
            <person name="Farhan Ul Haque M."/>
        </authorList>
    </citation>
    <scope>NUCLEOTIDE SEQUENCE [LARGE SCALE GENOMIC DNA]</scope>
    <source>
        <strain evidence="1">2</strain>
    </source>
</reference>